<dbReference type="Proteomes" id="UP001212841">
    <property type="component" value="Unassembled WGS sequence"/>
</dbReference>
<dbReference type="InterPro" id="IPR051185">
    <property type="entry name" value="ASPM"/>
</dbReference>
<dbReference type="SMART" id="SM00015">
    <property type="entry name" value="IQ"/>
    <property type="match status" value="3"/>
</dbReference>
<keyword evidence="7" id="KW-1185">Reference proteome</keyword>
<evidence type="ECO:0000256" key="4">
    <source>
        <dbReference type="ARBA" id="ARBA00022860"/>
    </source>
</evidence>
<name>A0AAD5S526_9FUNG</name>
<accession>A0AAD5S526</accession>
<dbReference type="SUPFAM" id="SSF52540">
    <property type="entry name" value="P-loop containing nucleoside triphosphate hydrolases"/>
    <property type="match status" value="1"/>
</dbReference>
<keyword evidence="3" id="KW-0677">Repeat</keyword>
<reference evidence="6" key="1">
    <citation type="submission" date="2020-05" db="EMBL/GenBank/DDBJ databases">
        <title>Phylogenomic resolution of chytrid fungi.</title>
        <authorList>
            <person name="Stajich J.E."/>
            <person name="Amses K."/>
            <person name="Simmons R."/>
            <person name="Seto K."/>
            <person name="Myers J."/>
            <person name="Bonds A."/>
            <person name="Quandt C.A."/>
            <person name="Barry K."/>
            <person name="Liu P."/>
            <person name="Grigoriev I."/>
            <person name="Longcore J.E."/>
            <person name="James T.Y."/>
        </authorList>
    </citation>
    <scope>NUCLEOTIDE SEQUENCE</scope>
    <source>
        <strain evidence="6">JEL0318</strain>
    </source>
</reference>
<feature type="region of interest" description="Disordered" evidence="5">
    <location>
        <begin position="190"/>
        <end position="218"/>
    </location>
</feature>
<evidence type="ECO:0000256" key="2">
    <source>
        <dbReference type="ARBA" id="ARBA00022490"/>
    </source>
</evidence>
<dbReference type="GO" id="GO:0005516">
    <property type="term" value="F:calmodulin binding"/>
    <property type="evidence" value="ECO:0007669"/>
    <property type="project" value="UniProtKB-KW"/>
</dbReference>
<sequence length="379" mass="44311">MALSYAKLYLQKGTGIIDDFFRLSSDAELHRQEEHDAACKIQKAWRGYVARDWILLIHKEAVRIQRAFRGHMGRKMYEREVVERDRARRMNYYNAMAVRIQKTWRGYRNRKYVFDFRARQHYIEQLKEKLEQTRADLSTYAETQRTQLQTHNLQQYISHLEKLAGTRHHLLGTKAIPGVFSGRVPDVLSTPPDLATSAESSDPHNRLHPSRNLGPLTKVPESKLRDNAALREWVRNTVGKNAKGIVVKPPRRDEGVVEDGKIVQGPFLPKGDLNKKKGRPFRPTLRVQTDYLSVINAWREERLQEAGMRITTEAFQIPHHVPHDHPTYFQRGDPYKLIAYGRKTFREEDPDMRISRYDFKNIVPPIQIFDDVAAEYMNV</sequence>
<evidence type="ECO:0000256" key="3">
    <source>
        <dbReference type="ARBA" id="ARBA00022737"/>
    </source>
</evidence>
<dbReference type="Gene3D" id="1.20.5.190">
    <property type="match status" value="2"/>
</dbReference>
<proteinExistence type="predicted"/>
<comment type="subcellular location">
    <subcellularLocation>
        <location evidence="1">Cytoplasm</location>
    </subcellularLocation>
</comment>
<gene>
    <name evidence="6" type="primary">SPATA17</name>
    <name evidence="6" type="ORF">HK097_002727</name>
</gene>
<dbReference type="InterPro" id="IPR027417">
    <property type="entry name" value="P-loop_NTPase"/>
</dbReference>
<keyword evidence="4" id="KW-0112">Calmodulin-binding</keyword>
<dbReference type="PROSITE" id="PS50096">
    <property type="entry name" value="IQ"/>
    <property type="match status" value="3"/>
</dbReference>
<keyword evidence="2" id="KW-0963">Cytoplasm</keyword>
<evidence type="ECO:0000256" key="1">
    <source>
        <dbReference type="ARBA" id="ARBA00004496"/>
    </source>
</evidence>
<dbReference type="GO" id="GO:0005737">
    <property type="term" value="C:cytoplasm"/>
    <property type="evidence" value="ECO:0007669"/>
    <property type="project" value="UniProtKB-SubCell"/>
</dbReference>
<dbReference type="GO" id="GO:0007051">
    <property type="term" value="P:spindle organization"/>
    <property type="evidence" value="ECO:0007669"/>
    <property type="project" value="TreeGrafter"/>
</dbReference>
<dbReference type="GO" id="GO:0000922">
    <property type="term" value="C:spindle pole"/>
    <property type="evidence" value="ECO:0007669"/>
    <property type="project" value="TreeGrafter"/>
</dbReference>
<protein>
    <submittedName>
        <fullName evidence="6">Spermatogenesis-associated protein 17</fullName>
    </submittedName>
</protein>
<dbReference type="GO" id="GO:0000278">
    <property type="term" value="P:mitotic cell cycle"/>
    <property type="evidence" value="ECO:0007669"/>
    <property type="project" value="TreeGrafter"/>
</dbReference>
<dbReference type="GO" id="GO:0051295">
    <property type="term" value="P:establishment of meiotic spindle localization"/>
    <property type="evidence" value="ECO:0007669"/>
    <property type="project" value="TreeGrafter"/>
</dbReference>
<dbReference type="CDD" id="cd23767">
    <property type="entry name" value="IQCD"/>
    <property type="match status" value="2"/>
</dbReference>
<comment type="caution">
    <text evidence="6">The sequence shown here is derived from an EMBL/GenBank/DDBJ whole genome shotgun (WGS) entry which is preliminary data.</text>
</comment>
<dbReference type="EMBL" id="JADGJD010001602">
    <property type="protein sequence ID" value="KAJ3039862.1"/>
    <property type="molecule type" value="Genomic_DNA"/>
</dbReference>
<dbReference type="PANTHER" id="PTHR22706">
    <property type="entry name" value="ASSEMBLY FACTOR FOR SPINDLE MICROTUBULES"/>
    <property type="match status" value="1"/>
</dbReference>
<dbReference type="AlphaFoldDB" id="A0AAD5S526"/>
<dbReference type="PANTHER" id="PTHR22706:SF1">
    <property type="entry name" value="ASSEMBLY FACTOR FOR SPINDLE MICROTUBULES"/>
    <property type="match status" value="1"/>
</dbReference>
<dbReference type="InterPro" id="IPR000048">
    <property type="entry name" value="IQ_motif_EF-hand-BS"/>
</dbReference>
<dbReference type="Pfam" id="PF00612">
    <property type="entry name" value="IQ"/>
    <property type="match status" value="3"/>
</dbReference>
<evidence type="ECO:0000256" key="5">
    <source>
        <dbReference type="SAM" id="MobiDB-lite"/>
    </source>
</evidence>
<organism evidence="6 7">
    <name type="scientific">Rhizophlyctis rosea</name>
    <dbReference type="NCBI Taxonomy" id="64517"/>
    <lineage>
        <taxon>Eukaryota</taxon>
        <taxon>Fungi</taxon>
        <taxon>Fungi incertae sedis</taxon>
        <taxon>Chytridiomycota</taxon>
        <taxon>Chytridiomycota incertae sedis</taxon>
        <taxon>Chytridiomycetes</taxon>
        <taxon>Rhizophlyctidales</taxon>
        <taxon>Rhizophlyctidaceae</taxon>
        <taxon>Rhizophlyctis</taxon>
    </lineage>
</organism>
<evidence type="ECO:0000313" key="6">
    <source>
        <dbReference type="EMBL" id="KAJ3039862.1"/>
    </source>
</evidence>
<evidence type="ECO:0000313" key="7">
    <source>
        <dbReference type="Proteomes" id="UP001212841"/>
    </source>
</evidence>